<dbReference type="Gene3D" id="3.10.310.40">
    <property type="match status" value="1"/>
</dbReference>
<protein>
    <submittedName>
        <fullName evidence="4">DHHA1 domain</fullName>
    </submittedName>
</protein>
<dbReference type="EMBL" id="FUWY01000002">
    <property type="protein sequence ID" value="SJZ52081.1"/>
    <property type="molecule type" value="Genomic_DNA"/>
</dbReference>
<dbReference type="PANTHER" id="PTHR43462">
    <property type="entry name" value="ALANYL-TRNA EDITING PROTEIN"/>
    <property type="match status" value="1"/>
</dbReference>
<dbReference type="InterPro" id="IPR009000">
    <property type="entry name" value="Transl_B-barrel_sf"/>
</dbReference>
<dbReference type="AlphaFoldDB" id="A0A1T4LBQ2"/>
<keyword evidence="1" id="KW-0479">Metal-binding</keyword>
<dbReference type="InterPro" id="IPR003156">
    <property type="entry name" value="DHHA1_dom"/>
</dbReference>
<dbReference type="SUPFAM" id="SSF50447">
    <property type="entry name" value="Translation proteins"/>
    <property type="match status" value="1"/>
</dbReference>
<gene>
    <name evidence="4" type="ORF">SAMN02745191_0825</name>
</gene>
<name>A0A1T4LBQ2_9FIRM</name>
<sequence>MLNKHYDNLFEVELDTMIKKEKTIDNQYHTVFNDTLFYVKSGGMESDRGFINNEELLDIYVEDNEVWHVTKSKLNDPIHIQVDLNYRLFKSQIHSAQHLMCTIMNTDYHAKTIMFKTGELESEIEMGFDSLNRDILNEIERKCNEHIREDISIVISYPTKEEALENIWEDYGDDFDWNTQLRSVAIPGIDYDLCACIHVPSLRYIQGIKFLGYEKTTRGFKISFVAGSQLFDYIQKHYDVFHEASKSLAIAQLEINESIQKLFQEKKDLTSSLNDYKQKYFDFLAKDLCATPNTYLFEEFNSMDIKSFQQLCSTITNHYDKGIIFVLKIDEKCHVVVAKNKSIDIQANEIFKSIAQTYELKGGGNPVISQGGGIYSSDLVNHCKSLINKMNEA</sequence>
<organism evidence="4 5">
    <name type="scientific">Anaerorhabdus furcosa</name>
    <dbReference type="NCBI Taxonomy" id="118967"/>
    <lineage>
        <taxon>Bacteria</taxon>
        <taxon>Bacillati</taxon>
        <taxon>Bacillota</taxon>
        <taxon>Erysipelotrichia</taxon>
        <taxon>Erysipelotrichales</taxon>
        <taxon>Erysipelotrichaceae</taxon>
        <taxon>Anaerorhabdus</taxon>
    </lineage>
</organism>
<dbReference type="Pfam" id="PF02272">
    <property type="entry name" value="DHHA1"/>
    <property type="match status" value="1"/>
</dbReference>
<proteinExistence type="predicted"/>
<evidence type="ECO:0000259" key="3">
    <source>
        <dbReference type="Pfam" id="PF02272"/>
    </source>
</evidence>
<dbReference type="RefSeq" id="WP_078711257.1">
    <property type="nucleotide sequence ID" value="NZ_FUWY01000002.1"/>
</dbReference>
<dbReference type="OrthoDB" id="9812949at2"/>
<dbReference type="Proteomes" id="UP000243297">
    <property type="component" value="Unassembled WGS sequence"/>
</dbReference>
<dbReference type="STRING" id="118967.SAMN02745191_0825"/>
<accession>A0A1T4LBQ2</accession>
<dbReference type="InterPro" id="IPR018163">
    <property type="entry name" value="Thr/Ala-tRNA-synth_IIc_edit"/>
</dbReference>
<dbReference type="PANTHER" id="PTHR43462:SF1">
    <property type="entry name" value="ALANYL-TRNA EDITING PROTEIN AARSD1"/>
    <property type="match status" value="1"/>
</dbReference>
<dbReference type="GO" id="GO:0002161">
    <property type="term" value="F:aminoacyl-tRNA deacylase activity"/>
    <property type="evidence" value="ECO:0007669"/>
    <property type="project" value="UniProtKB-ARBA"/>
</dbReference>
<dbReference type="Gene3D" id="3.30.980.10">
    <property type="entry name" value="Threonyl-trna Synthetase, Chain A, domain 2"/>
    <property type="match status" value="1"/>
</dbReference>
<dbReference type="GO" id="GO:0003676">
    <property type="term" value="F:nucleic acid binding"/>
    <property type="evidence" value="ECO:0007669"/>
    <property type="project" value="InterPro"/>
</dbReference>
<keyword evidence="5" id="KW-1185">Reference proteome</keyword>
<evidence type="ECO:0000256" key="2">
    <source>
        <dbReference type="ARBA" id="ARBA00022833"/>
    </source>
</evidence>
<dbReference type="InterPro" id="IPR051335">
    <property type="entry name" value="Alanyl-tRNA_Editing_Enzymes"/>
</dbReference>
<dbReference type="Gene3D" id="2.40.30.130">
    <property type="match status" value="1"/>
</dbReference>
<evidence type="ECO:0000256" key="1">
    <source>
        <dbReference type="ARBA" id="ARBA00022723"/>
    </source>
</evidence>
<dbReference type="GO" id="GO:0000166">
    <property type="term" value="F:nucleotide binding"/>
    <property type="evidence" value="ECO:0007669"/>
    <property type="project" value="InterPro"/>
</dbReference>
<reference evidence="5" key="1">
    <citation type="submission" date="2017-02" db="EMBL/GenBank/DDBJ databases">
        <authorList>
            <person name="Varghese N."/>
            <person name="Submissions S."/>
        </authorList>
    </citation>
    <scope>NUCLEOTIDE SEQUENCE [LARGE SCALE GENOMIC DNA]</scope>
    <source>
        <strain evidence="5">ATCC 25662</strain>
    </source>
</reference>
<dbReference type="GO" id="GO:0046872">
    <property type="term" value="F:metal ion binding"/>
    <property type="evidence" value="ECO:0007669"/>
    <property type="project" value="UniProtKB-KW"/>
</dbReference>
<keyword evidence="2" id="KW-0862">Zinc</keyword>
<feature type="domain" description="DHHA1" evidence="3">
    <location>
        <begin position="296"/>
        <end position="377"/>
    </location>
</feature>
<dbReference type="SUPFAM" id="SSF55186">
    <property type="entry name" value="ThrRS/AlaRS common domain"/>
    <property type="match status" value="1"/>
</dbReference>
<evidence type="ECO:0000313" key="4">
    <source>
        <dbReference type="EMBL" id="SJZ52081.1"/>
    </source>
</evidence>
<evidence type="ECO:0000313" key="5">
    <source>
        <dbReference type="Proteomes" id="UP000243297"/>
    </source>
</evidence>